<feature type="compositionally biased region" description="Low complexity" evidence="1">
    <location>
        <begin position="84"/>
        <end position="95"/>
    </location>
</feature>
<feature type="region of interest" description="Disordered" evidence="1">
    <location>
        <begin position="140"/>
        <end position="179"/>
    </location>
</feature>
<evidence type="ECO:0000313" key="3">
    <source>
        <dbReference type="Proteomes" id="UP000287651"/>
    </source>
</evidence>
<sequence>MWKRVCPTVVDAAGFPYRLYNFAGTETRWRQRSVAMNGGRSVEIGTVGLVLEEGLEEEEDDDGGVRKRKARIFRGEGRSRLAMSYSSTRLARSSSEVTETRASRSSVGSWHRRLTAPHPHNSLSFTCSSLQRNLMAREGLTETKEMKKKLTDLKEQKRGEGGDAAPEAAGFKPHLGTLHPSFIEGRRRRL</sequence>
<feature type="compositionally biased region" description="Basic and acidic residues" evidence="1">
    <location>
        <begin position="140"/>
        <end position="161"/>
    </location>
</feature>
<evidence type="ECO:0000256" key="1">
    <source>
        <dbReference type="SAM" id="MobiDB-lite"/>
    </source>
</evidence>
<proteinExistence type="predicted"/>
<gene>
    <name evidence="2" type="ORF">B296_00037214</name>
</gene>
<accession>A0A426Y799</accession>
<organism evidence="2 3">
    <name type="scientific">Ensete ventricosum</name>
    <name type="common">Abyssinian banana</name>
    <name type="synonym">Musa ensete</name>
    <dbReference type="NCBI Taxonomy" id="4639"/>
    <lineage>
        <taxon>Eukaryota</taxon>
        <taxon>Viridiplantae</taxon>
        <taxon>Streptophyta</taxon>
        <taxon>Embryophyta</taxon>
        <taxon>Tracheophyta</taxon>
        <taxon>Spermatophyta</taxon>
        <taxon>Magnoliopsida</taxon>
        <taxon>Liliopsida</taxon>
        <taxon>Zingiberales</taxon>
        <taxon>Musaceae</taxon>
        <taxon>Ensete</taxon>
    </lineage>
</organism>
<reference evidence="2 3" key="1">
    <citation type="journal article" date="2014" name="Agronomy (Basel)">
        <title>A Draft Genome Sequence for Ensete ventricosum, the Drought-Tolerant Tree Against Hunger.</title>
        <authorList>
            <person name="Harrison J."/>
            <person name="Moore K.A."/>
            <person name="Paszkiewicz K."/>
            <person name="Jones T."/>
            <person name="Grant M."/>
            <person name="Ambacheew D."/>
            <person name="Muzemil S."/>
            <person name="Studholme D.J."/>
        </authorList>
    </citation>
    <scope>NUCLEOTIDE SEQUENCE [LARGE SCALE GENOMIC DNA]</scope>
</reference>
<protein>
    <submittedName>
        <fullName evidence="2">Uncharacterized protein</fullName>
    </submittedName>
</protein>
<dbReference type="EMBL" id="AMZH03014465">
    <property type="protein sequence ID" value="RRT47597.1"/>
    <property type="molecule type" value="Genomic_DNA"/>
</dbReference>
<name>A0A426Y799_ENSVE</name>
<dbReference type="AlphaFoldDB" id="A0A426Y799"/>
<comment type="caution">
    <text evidence="2">The sequence shown here is derived from an EMBL/GenBank/DDBJ whole genome shotgun (WGS) entry which is preliminary data.</text>
</comment>
<evidence type="ECO:0000313" key="2">
    <source>
        <dbReference type="EMBL" id="RRT47597.1"/>
    </source>
</evidence>
<feature type="region of interest" description="Disordered" evidence="1">
    <location>
        <begin position="84"/>
        <end position="120"/>
    </location>
</feature>
<dbReference type="Proteomes" id="UP000287651">
    <property type="component" value="Unassembled WGS sequence"/>
</dbReference>